<dbReference type="AlphaFoldDB" id="A0A0F8YEF4"/>
<feature type="non-terminal residue" evidence="1">
    <location>
        <position position="56"/>
    </location>
</feature>
<name>A0A0F8YEF4_9ZZZZ</name>
<accession>A0A0F8YEF4</accession>
<protein>
    <submittedName>
        <fullName evidence="1">Uncharacterized protein</fullName>
    </submittedName>
</protein>
<dbReference type="EMBL" id="LAZR01066978">
    <property type="protein sequence ID" value="KKK52519.1"/>
    <property type="molecule type" value="Genomic_DNA"/>
</dbReference>
<comment type="caution">
    <text evidence="1">The sequence shown here is derived from an EMBL/GenBank/DDBJ whole genome shotgun (WGS) entry which is preliminary data.</text>
</comment>
<organism evidence="1">
    <name type="scientific">marine sediment metagenome</name>
    <dbReference type="NCBI Taxonomy" id="412755"/>
    <lineage>
        <taxon>unclassified sequences</taxon>
        <taxon>metagenomes</taxon>
        <taxon>ecological metagenomes</taxon>
    </lineage>
</organism>
<evidence type="ECO:0000313" key="1">
    <source>
        <dbReference type="EMBL" id="KKK52519.1"/>
    </source>
</evidence>
<gene>
    <name evidence="1" type="ORF">LCGC14_3104090</name>
</gene>
<proteinExistence type="predicted"/>
<sequence length="56" mass="5545">MSFFSVSSCRNAAIAGVVACAGGAVSAQQLTFESPGADGDLAQELREASLLIAAQG</sequence>
<reference evidence="1" key="1">
    <citation type="journal article" date="2015" name="Nature">
        <title>Complex archaea that bridge the gap between prokaryotes and eukaryotes.</title>
        <authorList>
            <person name="Spang A."/>
            <person name="Saw J.H."/>
            <person name="Jorgensen S.L."/>
            <person name="Zaremba-Niedzwiedzka K."/>
            <person name="Martijn J."/>
            <person name="Lind A.E."/>
            <person name="van Eijk R."/>
            <person name="Schleper C."/>
            <person name="Guy L."/>
            <person name="Ettema T.J."/>
        </authorList>
    </citation>
    <scope>NUCLEOTIDE SEQUENCE</scope>
</reference>